<dbReference type="GO" id="GO:0000160">
    <property type="term" value="P:phosphorelay signal transduction system"/>
    <property type="evidence" value="ECO:0007669"/>
    <property type="project" value="InterPro"/>
</dbReference>
<dbReference type="Proteomes" id="UP000563094">
    <property type="component" value="Unassembled WGS sequence"/>
</dbReference>
<dbReference type="InterPro" id="IPR050595">
    <property type="entry name" value="Bact_response_regulator"/>
</dbReference>
<dbReference type="RefSeq" id="WP_182513880.1">
    <property type="nucleotide sequence ID" value="NZ_JACJIQ010000015.1"/>
</dbReference>
<keyword evidence="5" id="KW-1185">Reference proteome</keyword>
<dbReference type="AlphaFoldDB" id="A0A839GJF3"/>
<evidence type="ECO:0000256" key="2">
    <source>
        <dbReference type="PROSITE-ProRule" id="PRU00169"/>
    </source>
</evidence>
<reference evidence="4 5" key="1">
    <citation type="submission" date="2020-08" db="EMBL/GenBank/DDBJ databases">
        <title>Genomic Encyclopedia of Type Strains, Phase IV (KMG-IV): sequencing the most valuable type-strain genomes for metagenomic binning, comparative biology and taxonomic classification.</title>
        <authorList>
            <person name="Goeker M."/>
        </authorList>
    </citation>
    <scope>NUCLEOTIDE SEQUENCE [LARGE SCALE GENOMIC DNA]</scope>
    <source>
        <strain evidence="4 5">DSM 29854</strain>
    </source>
</reference>
<dbReference type="PANTHER" id="PTHR44591:SF3">
    <property type="entry name" value="RESPONSE REGULATORY DOMAIN-CONTAINING PROTEIN"/>
    <property type="match status" value="1"/>
</dbReference>
<dbReference type="Pfam" id="PF00072">
    <property type="entry name" value="Response_reg"/>
    <property type="match status" value="1"/>
</dbReference>
<feature type="modified residue" description="4-aspartylphosphate" evidence="2">
    <location>
        <position position="64"/>
    </location>
</feature>
<sequence>MSRYQKVFLIDDDELHNFLCESIIRSYKFSASVTSFLWAEEALQTLASLSQEDPASFPEIIFLDIHIPGMNGWEFIEEFKKLPGGLIQNCQLFVLSSAIDKQNPSPSPQQSVVTDYFSKPFSPDILNIISDMYLVR</sequence>
<dbReference type="EMBL" id="JACJIQ010000015">
    <property type="protein sequence ID" value="MBA9078760.1"/>
    <property type="molecule type" value="Genomic_DNA"/>
</dbReference>
<evidence type="ECO:0000313" key="5">
    <source>
        <dbReference type="Proteomes" id="UP000563094"/>
    </source>
</evidence>
<dbReference type="InterPro" id="IPR001789">
    <property type="entry name" value="Sig_transdc_resp-reg_receiver"/>
</dbReference>
<organism evidence="4 5">
    <name type="scientific">Rufibacter quisquiliarum</name>
    <dbReference type="NCBI Taxonomy" id="1549639"/>
    <lineage>
        <taxon>Bacteria</taxon>
        <taxon>Pseudomonadati</taxon>
        <taxon>Bacteroidota</taxon>
        <taxon>Cytophagia</taxon>
        <taxon>Cytophagales</taxon>
        <taxon>Hymenobacteraceae</taxon>
        <taxon>Rufibacter</taxon>
    </lineage>
</organism>
<dbReference type="Gene3D" id="3.40.50.2300">
    <property type="match status" value="1"/>
</dbReference>
<protein>
    <submittedName>
        <fullName evidence="4">CheY-like chemotaxis protein</fullName>
    </submittedName>
</protein>
<gene>
    <name evidence="4" type="ORF">FHS90_003490</name>
</gene>
<feature type="domain" description="Response regulatory" evidence="3">
    <location>
        <begin position="6"/>
        <end position="134"/>
    </location>
</feature>
<keyword evidence="1 2" id="KW-0597">Phosphoprotein</keyword>
<dbReference type="PROSITE" id="PS50110">
    <property type="entry name" value="RESPONSE_REGULATORY"/>
    <property type="match status" value="1"/>
</dbReference>
<proteinExistence type="predicted"/>
<comment type="caution">
    <text evidence="4">The sequence shown here is derived from an EMBL/GenBank/DDBJ whole genome shotgun (WGS) entry which is preliminary data.</text>
</comment>
<accession>A0A839GJF3</accession>
<dbReference type="SUPFAM" id="SSF52172">
    <property type="entry name" value="CheY-like"/>
    <property type="match status" value="1"/>
</dbReference>
<dbReference type="InterPro" id="IPR011006">
    <property type="entry name" value="CheY-like_superfamily"/>
</dbReference>
<name>A0A839GJF3_9BACT</name>
<dbReference type="SMART" id="SM00448">
    <property type="entry name" value="REC"/>
    <property type="match status" value="1"/>
</dbReference>
<evidence type="ECO:0000259" key="3">
    <source>
        <dbReference type="PROSITE" id="PS50110"/>
    </source>
</evidence>
<evidence type="ECO:0000313" key="4">
    <source>
        <dbReference type="EMBL" id="MBA9078760.1"/>
    </source>
</evidence>
<dbReference type="PANTHER" id="PTHR44591">
    <property type="entry name" value="STRESS RESPONSE REGULATOR PROTEIN 1"/>
    <property type="match status" value="1"/>
</dbReference>
<evidence type="ECO:0000256" key="1">
    <source>
        <dbReference type="ARBA" id="ARBA00022553"/>
    </source>
</evidence>